<keyword evidence="2" id="KW-1185">Reference proteome</keyword>
<evidence type="ECO:0000313" key="2">
    <source>
        <dbReference type="Proteomes" id="UP000245629"/>
    </source>
</evidence>
<dbReference type="PANTHER" id="PTHR46246">
    <property type="entry name" value="GUANOSINE-3',5'-BIS(DIPHOSPHATE) 3'-PYROPHOSPHOHYDROLASE MESH1"/>
    <property type="match status" value="1"/>
</dbReference>
<protein>
    <submittedName>
        <fullName evidence="1">Bifunctional (P)ppGpp synthetase/guanosine-3',5'-bis(Diphosphate) 3'-pyrophosphohydrolase</fullName>
    </submittedName>
</protein>
<dbReference type="AlphaFoldDB" id="A0A2S2CKE2"/>
<dbReference type="Pfam" id="PF13328">
    <property type="entry name" value="HD_4"/>
    <property type="match status" value="1"/>
</dbReference>
<dbReference type="KEGG" id="azz:DEW08_01240"/>
<gene>
    <name evidence="1" type="ORF">DEW08_01240</name>
</gene>
<evidence type="ECO:0000313" key="1">
    <source>
        <dbReference type="EMBL" id="AWK84985.1"/>
    </source>
</evidence>
<dbReference type="RefSeq" id="WP_109323791.1">
    <property type="nucleotide sequence ID" value="NZ_CP029352.1"/>
</dbReference>
<keyword evidence="1" id="KW-0378">Hydrolase</keyword>
<dbReference type="Gene3D" id="1.10.3210.10">
    <property type="entry name" value="Hypothetical protein af1432"/>
    <property type="match status" value="1"/>
</dbReference>
<accession>A0A2S2CKE2</accession>
<organism evidence="1 2">
    <name type="scientific">Azospirillum thermophilum</name>
    <dbReference type="NCBI Taxonomy" id="2202148"/>
    <lineage>
        <taxon>Bacteria</taxon>
        <taxon>Pseudomonadati</taxon>
        <taxon>Pseudomonadota</taxon>
        <taxon>Alphaproteobacteria</taxon>
        <taxon>Rhodospirillales</taxon>
        <taxon>Azospirillaceae</taxon>
        <taxon>Azospirillum</taxon>
    </lineage>
</organism>
<name>A0A2S2CKE2_9PROT</name>
<dbReference type="GO" id="GO:0008893">
    <property type="term" value="F:guanosine-3',5'-bis(diphosphate) 3'-diphosphatase activity"/>
    <property type="evidence" value="ECO:0007669"/>
    <property type="project" value="TreeGrafter"/>
</dbReference>
<dbReference type="SUPFAM" id="SSF109604">
    <property type="entry name" value="HD-domain/PDEase-like"/>
    <property type="match status" value="1"/>
</dbReference>
<dbReference type="EMBL" id="CP029352">
    <property type="protein sequence ID" value="AWK84985.1"/>
    <property type="molecule type" value="Genomic_DNA"/>
</dbReference>
<dbReference type="OrthoDB" id="9802385at2"/>
<sequence length="180" mass="19201">MTDANIVTAALRYAAGIYEGIYRPDSSRTPFVTHLSETADLVARAGGTPEEVAAAWLHDVVEDGHATLATIREQFGSSIAALVEAVTDPAEIGVLPIKERKAAQARRLAEACDGAKRIKMGEQISILRALAVERPASWTIERSIDYVAGARQVADICRDVSSFLSDQFAAAHAAAEKALP</sequence>
<proteinExistence type="predicted"/>
<dbReference type="InterPro" id="IPR052194">
    <property type="entry name" value="MESH1"/>
</dbReference>
<reference evidence="2" key="1">
    <citation type="submission" date="2018-05" db="EMBL/GenBank/DDBJ databases">
        <title>Azospirillum thermophila sp. nov., a novel isolated from hot spring.</title>
        <authorList>
            <person name="Zhao Z."/>
        </authorList>
    </citation>
    <scope>NUCLEOTIDE SEQUENCE [LARGE SCALE GENOMIC DNA]</scope>
    <source>
        <strain evidence="2">CFH 70021</strain>
    </source>
</reference>
<dbReference type="PANTHER" id="PTHR46246:SF1">
    <property type="entry name" value="GUANOSINE-3',5'-BIS(DIPHOSPHATE) 3'-PYROPHOSPHOHYDROLASE MESH1"/>
    <property type="match status" value="1"/>
</dbReference>
<dbReference type="Proteomes" id="UP000245629">
    <property type="component" value="Chromosome 1"/>
</dbReference>